<gene>
    <name evidence="1" type="ORF">PACLA_8A034626</name>
</gene>
<dbReference type="EMBL" id="CACRXK020022824">
    <property type="protein sequence ID" value="CAB4037195.1"/>
    <property type="molecule type" value="Genomic_DNA"/>
</dbReference>
<keyword evidence="2" id="KW-1185">Reference proteome</keyword>
<reference evidence="1" key="1">
    <citation type="submission" date="2020-04" db="EMBL/GenBank/DDBJ databases">
        <authorList>
            <person name="Alioto T."/>
            <person name="Alioto T."/>
            <person name="Gomez Garrido J."/>
        </authorList>
    </citation>
    <scope>NUCLEOTIDE SEQUENCE</scope>
    <source>
        <strain evidence="1">A484AB</strain>
    </source>
</reference>
<dbReference type="Proteomes" id="UP001152795">
    <property type="component" value="Unassembled WGS sequence"/>
</dbReference>
<dbReference type="AlphaFoldDB" id="A0A6S7JWE9"/>
<sequence>MDVGKSKKIREGHRQATRKLIHTANEAINAVSEAETLNREDKVKLRLNKNLLTEQDKNLEEFNSKILAGIKKVEDIEEEALEALEFKQEIQRVLVQIELLLEGDEIARQSRQESQNLSEIDKSDKSGKAATTLVAGFSLTAENYGEAIKLLKERYANPQLIISSHMEKLLKLNTVHDANDVLKLRALYDQIETNICSLNVLGIKPEQFGSLLVP</sequence>
<proteinExistence type="predicted"/>
<accession>A0A6S7JWE9</accession>
<name>A0A6S7JWE9_PARCT</name>
<evidence type="ECO:0000313" key="2">
    <source>
        <dbReference type="Proteomes" id="UP001152795"/>
    </source>
</evidence>
<evidence type="ECO:0000313" key="1">
    <source>
        <dbReference type="EMBL" id="CAB4037195.1"/>
    </source>
</evidence>
<protein>
    <submittedName>
        <fullName evidence="1">Uncharacterized protein</fullName>
    </submittedName>
</protein>
<organism evidence="1 2">
    <name type="scientific">Paramuricea clavata</name>
    <name type="common">Red gorgonian</name>
    <name type="synonym">Violescent sea-whip</name>
    <dbReference type="NCBI Taxonomy" id="317549"/>
    <lineage>
        <taxon>Eukaryota</taxon>
        <taxon>Metazoa</taxon>
        <taxon>Cnidaria</taxon>
        <taxon>Anthozoa</taxon>
        <taxon>Octocorallia</taxon>
        <taxon>Malacalcyonacea</taxon>
        <taxon>Plexauridae</taxon>
        <taxon>Paramuricea</taxon>
    </lineage>
</organism>
<dbReference type="OrthoDB" id="5967017at2759"/>
<comment type="caution">
    <text evidence="1">The sequence shown here is derived from an EMBL/GenBank/DDBJ whole genome shotgun (WGS) entry which is preliminary data.</text>
</comment>
<feature type="non-terminal residue" evidence="1">
    <location>
        <position position="214"/>
    </location>
</feature>
<dbReference type="InterPro" id="IPR005312">
    <property type="entry name" value="DUF1759"/>
</dbReference>
<dbReference type="Pfam" id="PF03564">
    <property type="entry name" value="DUF1759"/>
    <property type="match status" value="1"/>
</dbReference>